<dbReference type="Proteomes" id="UP000001343">
    <property type="component" value="Unassembled WGS sequence"/>
</dbReference>
<evidence type="ECO:0000313" key="1">
    <source>
        <dbReference type="EMBL" id="EKR98266.1"/>
    </source>
</evidence>
<dbReference type="EMBL" id="AKWM02000082">
    <property type="protein sequence ID" value="EKR98266.1"/>
    <property type="molecule type" value="Genomic_DNA"/>
</dbReference>
<organism evidence="1 2">
    <name type="scientific">Leptospira mayottensis 200901122</name>
    <dbReference type="NCBI Taxonomy" id="1193010"/>
    <lineage>
        <taxon>Bacteria</taxon>
        <taxon>Pseudomonadati</taxon>
        <taxon>Spirochaetota</taxon>
        <taxon>Spirochaetia</taxon>
        <taxon>Leptospirales</taxon>
        <taxon>Leptospiraceae</taxon>
        <taxon>Leptospira</taxon>
    </lineage>
</organism>
<proteinExistence type="predicted"/>
<dbReference type="AlphaFoldDB" id="A0AA87MJF8"/>
<protein>
    <submittedName>
        <fullName evidence="1">Uncharacterized protein</fullName>
    </submittedName>
</protein>
<name>A0AA87MJF8_9LEPT</name>
<evidence type="ECO:0000313" key="2">
    <source>
        <dbReference type="Proteomes" id="UP000001343"/>
    </source>
</evidence>
<gene>
    <name evidence="1" type="ORF">LEP1GSC125_1077</name>
</gene>
<sequence>MNSILGIGYQSLFANFWKMITYSRVLEELFCELRLAGDLLGDLKYILIPNLISIS</sequence>
<accession>A0AA87MJF8</accession>
<reference evidence="1 2" key="1">
    <citation type="journal article" date="2014" name="Int. J. Syst. Evol. Microbiol.">
        <title>Leptospira mayottensis sp. nov., a pathogenic species of the genus Leptospira isolated from humans.</title>
        <authorList>
            <person name="Bourhy P."/>
            <person name="Collet L."/>
            <person name="Brisse S."/>
            <person name="Picardeau M."/>
        </authorList>
    </citation>
    <scope>NUCLEOTIDE SEQUENCE [LARGE SCALE GENOMIC DNA]</scope>
    <source>
        <strain evidence="1 2">200901122</strain>
    </source>
</reference>
<comment type="caution">
    <text evidence="1">The sequence shown here is derived from an EMBL/GenBank/DDBJ whole genome shotgun (WGS) entry which is preliminary data.</text>
</comment>
<dbReference type="RefSeq" id="WP_002764732.1">
    <property type="nucleotide sequence ID" value="NZ_AKWM02000082.1"/>
</dbReference>